<comment type="caution">
    <text evidence="1">The sequence shown here is derived from an EMBL/GenBank/DDBJ whole genome shotgun (WGS) entry which is preliminary data.</text>
</comment>
<sequence>MGSASGCGDSGAACAAVAAKAAAPAVNPKASFKKFRRSIVSSFLDHRTRDAEGMSLQRHEPKLKPAFRFMRAEMKNS</sequence>
<dbReference type="AlphaFoldDB" id="A0A0R3C491"/>
<name>A0A0R3C491_9BRAD</name>
<organism evidence="1 2">
    <name type="scientific">Bradyrhizobium yuanmingense</name>
    <dbReference type="NCBI Taxonomy" id="108015"/>
    <lineage>
        <taxon>Bacteria</taxon>
        <taxon>Pseudomonadati</taxon>
        <taxon>Pseudomonadota</taxon>
        <taxon>Alphaproteobacteria</taxon>
        <taxon>Hyphomicrobiales</taxon>
        <taxon>Nitrobacteraceae</taxon>
        <taxon>Bradyrhizobium</taxon>
    </lineage>
</organism>
<dbReference type="RefSeq" id="WP_057029655.1">
    <property type="nucleotide sequence ID" value="NZ_JADYWB010000001.1"/>
</dbReference>
<evidence type="ECO:0000313" key="1">
    <source>
        <dbReference type="EMBL" id="KRP90909.1"/>
    </source>
</evidence>
<dbReference type="EMBL" id="LJYF01000034">
    <property type="protein sequence ID" value="KRP90909.1"/>
    <property type="molecule type" value="Genomic_DNA"/>
</dbReference>
<gene>
    <name evidence="1" type="ORF">AOQ72_34685</name>
</gene>
<reference evidence="1 2" key="1">
    <citation type="submission" date="2015-09" db="EMBL/GenBank/DDBJ databases">
        <title>Draft Genome Sequence of the Strain BR 3267 (Bradyrhizobium yuanmingense) recommended as inoculant for cowpea in Brazil.</title>
        <authorList>
            <person name="Simoes-Araujo J.L."/>
            <person name="Zilli J.E."/>
        </authorList>
    </citation>
    <scope>NUCLEOTIDE SEQUENCE [LARGE SCALE GENOMIC DNA]</scope>
    <source>
        <strain evidence="1 2">BR3267</strain>
    </source>
</reference>
<accession>A0A0R3C491</accession>
<evidence type="ECO:0000313" key="2">
    <source>
        <dbReference type="Proteomes" id="UP000051380"/>
    </source>
</evidence>
<dbReference type="Proteomes" id="UP000051380">
    <property type="component" value="Unassembled WGS sequence"/>
</dbReference>
<proteinExistence type="predicted"/>
<protein>
    <submittedName>
        <fullName evidence="1">Uncharacterized protein</fullName>
    </submittedName>
</protein>